<sequence>MIKDYYNYWKRHVYSRKSNAYKQSPAVSVPDAFTSCLLDGNVEGFKFFFNELSTNDKRAIVVPTAEVILVKYVEAINHKQSSIMYIATDVKQRIDMLIFLYINMPVSEKSNFICRNKMVLLDIFIKEWPWSNSYAEILDLNPLTTLEYGRLIVSIMNVVIDEFNQLGKKKEMNELKKKIKNDPQVKIHLKKYYLKCPYLYITLLDSCSFTPEEIDEMQVKIASESETPKTKKTPKTYIKIIRK</sequence>
<name>A0A834XQM2_APHGI</name>
<proteinExistence type="predicted"/>
<protein>
    <submittedName>
        <fullName evidence="1">Uncharacterized protein</fullName>
    </submittedName>
</protein>
<dbReference type="OrthoDB" id="7666874at2759"/>
<dbReference type="EMBL" id="JACMRX010000004">
    <property type="protein sequence ID" value="KAF7990411.1"/>
    <property type="molecule type" value="Genomic_DNA"/>
</dbReference>
<dbReference type="Proteomes" id="UP000639338">
    <property type="component" value="Unassembled WGS sequence"/>
</dbReference>
<dbReference type="AlphaFoldDB" id="A0A834XQM2"/>
<comment type="caution">
    <text evidence="1">The sequence shown here is derived from an EMBL/GenBank/DDBJ whole genome shotgun (WGS) entry which is preliminary data.</text>
</comment>
<reference evidence="1 2" key="1">
    <citation type="submission" date="2020-08" db="EMBL/GenBank/DDBJ databases">
        <title>Aphidius gifuensis genome sequencing and assembly.</title>
        <authorList>
            <person name="Du Z."/>
        </authorList>
    </citation>
    <scope>NUCLEOTIDE SEQUENCE [LARGE SCALE GENOMIC DNA]</scope>
    <source>
        <strain evidence="1">YNYX2018</strain>
        <tissue evidence="1">Adults</tissue>
    </source>
</reference>
<evidence type="ECO:0000313" key="1">
    <source>
        <dbReference type="EMBL" id="KAF7990411.1"/>
    </source>
</evidence>
<gene>
    <name evidence="1" type="ORF">HCN44_000216</name>
</gene>
<keyword evidence="2" id="KW-1185">Reference proteome</keyword>
<accession>A0A834XQM2</accession>
<organism evidence="1 2">
    <name type="scientific">Aphidius gifuensis</name>
    <name type="common">Parasitoid wasp</name>
    <dbReference type="NCBI Taxonomy" id="684658"/>
    <lineage>
        <taxon>Eukaryota</taxon>
        <taxon>Metazoa</taxon>
        <taxon>Ecdysozoa</taxon>
        <taxon>Arthropoda</taxon>
        <taxon>Hexapoda</taxon>
        <taxon>Insecta</taxon>
        <taxon>Pterygota</taxon>
        <taxon>Neoptera</taxon>
        <taxon>Endopterygota</taxon>
        <taxon>Hymenoptera</taxon>
        <taxon>Apocrita</taxon>
        <taxon>Ichneumonoidea</taxon>
        <taxon>Braconidae</taxon>
        <taxon>Aphidiinae</taxon>
        <taxon>Aphidius</taxon>
    </lineage>
</organism>
<evidence type="ECO:0000313" key="2">
    <source>
        <dbReference type="Proteomes" id="UP000639338"/>
    </source>
</evidence>